<dbReference type="SUPFAM" id="SSF53474">
    <property type="entry name" value="alpha/beta-Hydrolases"/>
    <property type="match status" value="1"/>
</dbReference>
<evidence type="ECO:0000259" key="3">
    <source>
        <dbReference type="Pfam" id="PF03959"/>
    </source>
</evidence>
<dbReference type="EMBL" id="JARBHA010000014">
    <property type="protein sequence ID" value="KAJ9683028.1"/>
    <property type="molecule type" value="Genomic_DNA"/>
</dbReference>
<keyword evidence="2" id="KW-0472">Membrane</keyword>
<keyword evidence="2" id="KW-0812">Transmembrane</keyword>
<evidence type="ECO:0000256" key="2">
    <source>
        <dbReference type="SAM" id="Phobius"/>
    </source>
</evidence>
<comment type="caution">
    <text evidence="4">The sequence shown here is derived from an EMBL/GenBank/DDBJ whole genome shotgun (WGS) entry which is preliminary data.</text>
</comment>
<name>A0AA38Z5Z2_VITRO</name>
<accession>A0AA38Z5Z2</accession>
<dbReference type="Pfam" id="PF03959">
    <property type="entry name" value="FSH1"/>
    <property type="match status" value="1"/>
</dbReference>
<feature type="region of interest" description="Disordered" evidence="1">
    <location>
        <begin position="274"/>
        <end position="409"/>
    </location>
</feature>
<dbReference type="AlphaFoldDB" id="A0AA38Z5Z2"/>
<proteinExistence type="predicted"/>
<organism evidence="4 5">
    <name type="scientific">Vitis rotundifolia</name>
    <name type="common">Muscadine grape</name>
    <dbReference type="NCBI Taxonomy" id="103349"/>
    <lineage>
        <taxon>Eukaryota</taxon>
        <taxon>Viridiplantae</taxon>
        <taxon>Streptophyta</taxon>
        <taxon>Embryophyta</taxon>
        <taxon>Tracheophyta</taxon>
        <taxon>Spermatophyta</taxon>
        <taxon>Magnoliopsida</taxon>
        <taxon>eudicotyledons</taxon>
        <taxon>Gunneridae</taxon>
        <taxon>Pentapetalae</taxon>
        <taxon>rosids</taxon>
        <taxon>Vitales</taxon>
        <taxon>Vitaceae</taxon>
        <taxon>Viteae</taxon>
        <taxon>Vitis</taxon>
    </lineage>
</organism>
<feature type="domain" description="Serine hydrolase" evidence="3">
    <location>
        <begin position="164"/>
        <end position="239"/>
    </location>
</feature>
<keyword evidence="2" id="KW-1133">Transmembrane helix</keyword>
<evidence type="ECO:0000313" key="4">
    <source>
        <dbReference type="EMBL" id="KAJ9683028.1"/>
    </source>
</evidence>
<reference evidence="4 5" key="1">
    <citation type="journal article" date="2023" name="BMC Biotechnol.">
        <title>Vitis rotundifolia cv Carlos genome sequencing.</title>
        <authorList>
            <person name="Huff M."/>
            <person name="Hulse-Kemp A."/>
            <person name="Scheffler B."/>
            <person name="Youngblood R."/>
            <person name="Simpson S."/>
            <person name="Babiker E."/>
            <person name="Staton M."/>
        </authorList>
    </citation>
    <scope>NUCLEOTIDE SEQUENCE [LARGE SCALE GENOMIC DNA]</scope>
    <source>
        <tissue evidence="4">Leaf</tissue>
    </source>
</reference>
<feature type="transmembrane region" description="Helical" evidence="2">
    <location>
        <begin position="425"/>
        <end position="456"/>
    </location>
</feature>
<dbReference type="Gene3D" id="3.40.50.1820">
    <property type="entry name" value="alpha/beta hydrolase"/>
    <property type="match status" value="1"/>
</dbReference>
<keyword evidence="5" id="KW-1185">Reference proteome</keyword>
<dbReference type="PANTHER" id="PTHR12277:SF191">
    <property type="entry name" value="ALPHA_BETA-HYDROLASES SUPERFAMILY PROTEIN"/>
    <property type="match status" value="1"/>
</dbReference>
<dbReference type="Proteomes" id="UP001168098">
    <property type="component" value="Unassembled WGS sequence"/>
</dbReference>
<sequence length="460" mass="52390">MGAVKSSMASKFAFCPPKPPSYGLAVDESTGRLTMSGMASRENVDILKLCTKRGNEIVAMYMRNPAATLTLLYSHGNAADLGQMYELLSELSVHLPVNLLTYDYSGYGKSTGKPSEHNTYADIEAAYRCLEEIYGVKEEDVILYGQSLGSGPTIDLAVRLSRLRAVVLHSAILSGLRVLYPVKRTYWFDIFKNIDKIPQVKCPVLVIHGTADDVVDFSHGKQLWELCKEQYEPLWIKGGNHCDLELYPQFIRHLKKFISAMDKSAHLINCSGPVAGLSENPQNSTDCIEKSRQSIDQREKSMPSTDQIEKRRPSTDHREKSRTSIDKSEKSRTSTDKREKSRTSTDKREKSRTSTDKRERTRTSTDKKEKSRTSTDKREKLRTSIDKRDKPRNSMDGREKACAGTDQPEKARKSIDRLDKTETGYFFFFLFFFSFFLFFLFPPLFYCVLFSFFNILTDTG</sequence>
<gene>
    <name evidence="4" type="ORF">PVL29_018851</name>
</gene>
<evidence type="ECO:0000313" key="5">
    <source>
        <dbReference type="Proteomes" id="UP001168098"/>
    </source>
</evidence>
<dbReference type="InterPro" id="IPR005645">
    <property type="entry name" value="FSH-like_dom"/>
</dbReference>
<feature type="compositionally biased region" description="Basic and acidic residues" evidence="1">
    <location>
        <begin position="287"/>
        <end position="409"/>
    </location>
</feature>
<protein>
    <recommendedName>
        <fullName evidence="3">Serine hydrolase domain-containing protein</fullName>
    </recommendedName>
</protein>
<dbReference type="InterPro" id="IPR029058">
    <property type="entry name" value="AB_hydrolase_fold"/>
</dbReference>
<evidence type="ECO:0000256" key="1">
    <source>
        <dbReference type="SAM" id="MobiDB-lite"/>
    </source>
</evidence>
<dbReference type="PANTHER" id="PTHR12277">
    <property type="entry name" value="ALPHA/BETA HYDROLASE DOMAIN-CONTAINING PROTEIN"/>
    <property type="match status" value="1"/>
</dbReference>